<evidence type="ECO:0000259" key="2">
    <source>
        <dbReference type="Pfam" id="PF23626"/>
    </source>
</evidence>
<feature type="compositionally biased region" description="Basic and acidic residues" evidence="1">
    <location>
        <begin position="805"/>
        <end position="819"/>
    </location>
</feature>
<feature type="compositionally biased region" description="Polar residues" evidence="1">
    <location>
        <begin position="297"/>
        <end position="312"/>
    </location>
</feature>
<proteinExistence type="predicted"/>
<feature type="region of interest" description="Disordered" evidence="1">
    <location>
        <begin position="297"/>
        <end position="334"/>
    </location>
</feature>
<reference evidence="3 4" key="2">
    <citation type="journal article" date="2019" name="G3 (Bethesda)">
        <title>Hybrid Assembly of the Genome of the Entomopathogenic Nematode Steinernema carpocapsae Identifies the X-Chromosome.</title>
        <authorList>
            <person name="Serra L."/>
            <person name="Macchietto M."/>
            <person name="Macias-Munoz A."/>
            <person name="McGill C.J."/>
            <person name="Rodriguez I.M."/>
            <person name="Rodriguez B."/>
            <person name="Murad R."/>
            <person name="Mortazavi A."/>
        </authorList>
    </citation>
    <scope>NUCLEOTIDE SEQUENCE [LARGE SCALE GENOMIC DNA]</scope>
    <source>
        <strain evidence="3 4">ALL</strain>
    </source>
</reference>
<feature type="region of interest" description="Disordered" evidence="1">
    <location>
        <begin position="805"/>
        <end position="836"/>
    </location>
</feature>
<sequence length="897" mass="100230">MLSLVFPLSDVQLFERVKRLICSADEIENLNEGGALVLAREDSDSGSASRQTRGPQQDIQHGSKRYSTGNAQWQDSCANRGKAGIEPLTYGLAAQLTSDCAKQSSRSMLTARFSALVLVLLATLLVVASGQQSLKEKETKPEKETKEVPVAVDNNPSRYIDVKKIIKNTIDMMKTYTAPENLPMLNMANPVQAQQNAAPIQYPQAAAAPTHQYTAQTAAYPTNTPSQLQMQQFQQPTLANWFATPTQQDMKKLFHLPADIIQRLASDAGYIEKEATTPSPYEPTRNYNMGGFNFNLHNNNKPEATPTSSLSGFVQGGEDDSSIEKPQSQQPGANFIPTNVQYIPIVHNGQILLQPVHIDPNQISELNSQVQAALVQQQQLPAVAQAAQTQSQKQNSPFGSIGQFAVATNQVPGLAAALSKDPNPNQPPVSIMRTVSMSQVPALQQPASNPQQPDVPHKAEQLATLQETLAKLQKAQMVVQNGQQSIRTVPVAQQAYQTMYGQASQQYQQFQQPRYPIPQQQPLNQAPEPAQAPIRTPTQIYSQYQQQQPQQVPQQIPQQFYQQPAPQNLPTPDPQPQFQEQQYTKTVAHQPEQPKQDTHRIYTTQDLPKEFFTHVREPQVPAPTSTTATPEILLENGQEIILNGQRYILSRADDKRSLSKIRDVSENVAFSAVDPINPVPGVPYIPLVHEKNVESTSHKRLVQKTITPAESKQSTTTKAIPYQKEYTLKELEEFYNVPVIDKIEKDAGVYPKHKQVKINFQPRVDSFTDSAPSTAEVAAIQHEIDLKNARIESLRRQFQIERAEAAKKTRRLQQREKEPTQSQHPQQPPPQPMEVSEPECLNIVSLARREGSENLSDLRNYATENCLYINNYNKKLNCDNALDFVNACFESVFKKRF</sequence>
<dbReference type="EMBL" id="CM016762">
    <property type="protein sequence ID" value="TMS39277.1"/>
    <property type="molecule type" value="Genomic_DNA"/>
</dbReference>
<feature type="compositionally biased region" description="Polar residues" evidence="1">
    <location>
        <begin position="576"/>
        <end position="587"/>
    </location>
</feature>
<evidence type="ECO:0000313" key="3">
    <source>
        <dbReference type="EMBL" id="TMS39277.1"/>
    </source>
</evidence>
<evidence type="ECO:0000313" key="4">
    <source>
        <dbReference type="Proteomes" id="UP000298663"/>
    </source>
</evidence>
<keyword evidence="4" id="KW-1185">Reference proteome</keyword>
<dbReference type="InterPro" id="IPR055352">
    <property type="entry name" value="CCD_aECM"/>
</dbReference>
<dbReference type="Pfam" id="PF23626">
    <property type="entry name" value="CCD_aECM"/>
    <property type="match status" value="1"/>
</dbReference>
<feature type="region of interest" description="Disordered" evidence="1">
    <location>
        <begin position="41"/>
        <end position="70"/>
    </location>
</feature>
<comment type="caution">
    <text evidence="3">The sequence shown here is derived from an EMBL/GenBank/DDBJ whole genome shotgun (WGS) entry which is preliminary data.</text>
</comment>
<feature type="compositionally biased region" description="Polar residues" evidence="1">
    <location>
        <begin position="45"/>
        <end position="70"/>
    </location>
</feature>
<gene>
    <name evidence="3" type="ORF">L596_005826</name>
</gene>
<feature type="region of interest" description="Disordered" evidence="1">
    <location>
        <begin position="563"/>
        <end position="597"/>
    </location>
</feature>
<dbReference type="EMBL" id="AZBU02000001">
    <property type="protein sequence ID" value="TMS39277.1"/>
    <property type="molecule type" value="Genomic_DNA"/>
</dbReference>
<evidence type="ECO:0000256" key="1">
    <source>
        <dbReference type="SAM" id="MobiDB-lite"/>
    </source>
</evidence>
<name>A0A4U8V4U2_STECR</name>
<accession>A0A4U8V4U2</accession>
<feature type="domain" description="aECM cysteine-cradle" evidence="2">
    <location>
        <begin position="838"/>
        <end position="891"/>
    </location>
</feature>
<organism evidence="3 4">
    <name type="scientific">Steinernema carpocapsae</name>
    <name type="common">Entomopathogenic nematode</name>
    <dbReference type="NCBI Taxonomy" id="34508"/>
    <lineage>
        <taxon>Eukaryota</taxon>
        <taxon>Metazoa</taxon>
        <taxon>Ecdysozoa</taxon>
        <taxon>Nematoda</taxon>
        <taxon>Chromadorea</taxon>
        <taxon>Rhabditida</taxon>
        <taxon>Tylenchina</taxon>
        <taxon>Panagrolaimomorpha</taxon>
        <taxon>Strongyloidoidea</taxon>
        <taxon>Steinernematidae</taxon>
        <taxon>Steinernema</taxon>
    </lineage>
</organism>
<reference evidence="3 4" key="1">
    <citation type="journal article" date="2015" name="Genome Biol.">
        <title>Comparative genomics of Steinernema reveals deeply conserved gene regulatory networks.</title>
        <authorList>
            <person name="Dillman A.R."/>
            <person name="Macchietto M."/>
            <person name="Porter C.F."/>
            <person name="Rogers A."/>
            <person name="Williams B."/>
            <person name="Antoshechkin I."/>
            <person name="Lee M.M."/>
            <person name="Goodwin Z."/>
            <person name="Lu X."/>
            <person name="Lewis E.E."/>
            <person name="Goodrich-Blair H."/>
            <person name="Stock S.P."/>
            <person name="Adams B.J."/>
            <person name="Sternberg P.W."/>
            <person name="Mortazavi A."/>
        </authorList>
    </citation>
    <scope>NUCLEOTIDE SEQUENCE [LARGE SCALE GENOMIC DNA]</scope>
    <source>
        <strain evidence="3 4">ALL</strain>
    </source>
</reference>
<dbReference type="Proteomes" id="UP000298663">
    <property type="component" value="Chromosome X"/>
</dbReference>
<dbReference type="OrthoDB" id="5865092at2759"/>
<dbReference type="AlphaFoldDB" id="A0A4U8V4U2"/>
<protein>
    <recommendedName>
        <fullName evidence="2">aECM cysteine-cradle domain-containing protein</fullName>
    </recommendedName>
</protein>
<dbReference type="STRING" id="34508.A0A4U8V4U2"/>
<feature type="compositionally biased region" description="Polar residues" evidence="1">
    <location>
        <begin position="324"/>
        <end position="334"/>
    </location>
</feature>